<dbReference type="AlphaFoldDB" id="A0A367J7H0"/>
<dbReference type="EMBL" id="PJQM01004064">
    <property type="protein sequence ID" value="RCH85883.1"/>
    <property type="molecule type" value="Genomic_DNA"/>
</dbReference>
<dbReference type="Proteomes" id="UP000253551">
    <property type="component" value="Unassembled WGS sequence"/>
</dbReference>
<sequence>MINYTTCEKYTDPIYLDSTLYRSRFSNDTAPEPPTFYYKNTDSFLDSSWGNPNNLTIKRCVIDFTVPETMQGPVIMYYRLTGFYQNRKQYISNYDISQLGGQAVDQSSLKSNCDPLVTSSTNLIYYPCGLIANSMFNGRKERKKESIKLIYTEKISLDTASDLTSVTTAATSYAFDRSNIAWPSDKQKYKPTTYPTSAIAPPMNWADRYPNGTYTQEYPPPDVSTMERLMVWMHVAALPDFRKIWARNNNENLNADRWRINIDLSKQETNLKSR</sequence>
<evidence type="ECO:0008006" key="8">
    <source>
        <dbReference type="Google" id="ProtNLM"/>
    </source>
</evidence>
<dbReference type="PANTHER" id="PTHR10926">
    <property type="entry name" value="CELL CYCLE CONTROL PROTEIN 50"/>
    <property type="match status" value="1"/>
</dbReference>
<dbReference type="GO" id="GO:0005794">
    <property type="term" value="C:Golgi apparatus"/>
    <property type="evidence" value="ECO:0007669"/>
    <property type="project" value="TreeGrafter"/>
</dbReference>
<dbReference type="InterPro" id="IPR005045">
    <property type="entry name" value="CDC50/LEM3_fam"/>
</dbReference>
<keyword evidence="7" id="KW-1185">Reference proteome</keyword>
<keyword evidence="3" id="KW-0812">Transmembrane</keyword>
<dbReference type="OrthoDB" id="340608at2759"/>
<evidence type="ECO:0000313" key="6">
    <source>
        <dbReference type="EMBL" id="RCH85883.1"/>
    </source>
</evidence>
<organism evidence="6 7">
    <name type="scientific">Rhizopus stolonifer</name>
    <name type="common">Rhizopus nigricans</name>
    <dbReference type="NCBI Taxonomy" id="4846"/>
    <lineage>
        <taxon>Eukaryota</taxon>
        <taxon>Fungi</taxon>
        <taxon>Fungi incertae sedis</taxon>
        <taxon>Mucoromycota</taxon>
        <taxon>Mucoromycotina</taxon>
        <taxon>Mucoromycetes</taxon>
        <taxon>Mucorales</taxon>
        <taxon>Mucorineae</taxon>
        <taxon>Rhizopodaceae</taxon>
        <taxon>Rhizopus</taxon>
    </lineage>
</organism>
<dbReference type="Pfam" id="PF03381">
    <property type="entry name" value="CDC50"/>
    <property type="match status" value="1"/>
</dbReference>
<comment type="caution">
    <text evidence="6">The sequence shown here is derived from an EMBL/GenBank/DDBJ whole genome shotgun (WGS) entry which is preliminary data.</text>
</comment>
<evidence type="ECO:0000256" key="4">
    <source>
        <dbReference type="ARBA" id="ARBA00022989"/>
    </source>
</evidence>
<dbReference type="STRING" id="4846.A0A367J7H0"/>
<evidence type="ECO:0000256" key="3">
    <source>
        <dbReference type="ARBA" id="ARBA00022692"/>
    </source>
</evidence>
<keyword evidence="4" id="KW-1133">Transmembrane helix</keyword>
<evidence type="ECO:0000313" key="7">
    <source>
        <dbReference type="Proteomes" id="UP000253551"/>
    </source>
</evidence>
<gene>
    <name evidence="6" type="ORF">CU098_009147</name>
</gene>
<dbReference type="GO" id="GO:0005783">
    <property type="term" value="C:endoplasmic reticulum"/>
    <property type="evidence" value="ECO:0007669"/>
    <property type="project" value="TreeGrafter"/>
</dbReference>
<protein>
    <recommendedName>
        <fullName evidence="8">Lem3/Cdc50</fullName>
    </recommendedName>
</protein>
<dbReference type="PANTHER" id="PTHR10926:SF0">
    <property type="entry name" value="CDC50, ISOFORM A"/>
    <property type="match status" value="1"/>
</dbReference>
<dbReference type="GO" id="GO:0005886">
    <property type="term" value="C:plasma membrane"/>
    <property type="evidence" value="ECO:0007669"/>
    <property type="project" value="TreeGrafter"/>
</dbReference>
<reference evidence="6 7" key="1">
    <citation type="journal article" date="2018" name="G3 (Bethesda)">
        <title>Phylogenetic and Phylogenomic Definition of Rhizopus Species.</title>
        <authorList>
            <person name="Gryganskyi A.P."/>
            <person name="Golan J."/>
            <person name="Dolatabadi S."/>
            <person name="Mondo S."/>
            <person name="Robb S."/>
            <person name="Idnurm A."/>
            <person name="Muszewska A."/>
            <person name="Steczkiewicz K."/>
            <person name="Masonjones S."/>
            <person name="Liao H.L."/>
            <person name="Gajdeczka M.T."/>
            <person name="Anike F."/>
            <person name="Vuek A."/>
            <person name="Anishchenko I.M."/>
            <person name="Voigt K."/>
            <person name="de Hoog G.S."/>
            <person name="Smith M.E."/>
            <person name="Heitman J."/>
            <person name="Vilgalys R."/>
            <person name="Stajich J.E."/>
        </authorList>
    </citation>
    <scope>NUCLEOTIDE SEQUENCE [LARGE SCALE GENOMIC DNA]</scope>
    <source>
        <strain evidence="6 7">LSU 92-RS-03</strain>
    </source>
</reference>
<comment type="similarity">
    <text evidence="2">Belongs to the CDC50/LEM3 family.</text>
</comment>
<keyword evidence="5" id="KW-0472">Membrane</keyword>
<accession>A0A367J7H0</accession>
<evidence type="ECO:0000256" key="5">
    <source>
        <dbReference type="ARBA" id="ARBA00023136"/>
    </source>
</evidence>
<evidence type="ECO:0000256" key="2">
    <source>
        <dbReference type="ARBA" id="ARBA00009457"/>
    </source>
</evidence>
<evidence type="ECO:0000256" key="1">
    <source>
        <dbReference type="ARBA" id="ARBA00004141"/>
    </source>
</evidence>
<proteinExistence type="inferred from homology"/>
<comment type="subcellular location">
    <subcellularLocation>
        <location evidence="1">Membrane</location>
        <topology evidence="1">Multi-pass membrane protein</topology>
    </subcellularLocation>
</comment>
<name>A0A367J7H0_RHIST</name>